<proteinExistence type="predicted"/>
<gene>
    <name evidence="1" type="ORF">AB6724_19070</name>
</gene>
<dbReference type="Proteomes" id="UP001561046">
    <property type="component" value="Unassembled WGS sequence"/>
</dbReference>
<name>A0ABV3ZZA1_9BURK</name>
<dbReference type="EMBL" id="JBFYGN010000029">
    <property type="protein sequence ID" value="MEX8194939.1"/>
    <property type="molecule type" value="Genomic_DNA"/>
</dbReference>
<evidence type="ECO:0000313" key="2">
    <source>
        <dbReference type="Proteomes" id="UP001561046"/>
    </source>
</evidence>
<dbReference type="InterPro" id="IPR049249">
    <property type="entry name" value="DUF6882"/>
</dbReference>
<keyword evidence="2" id="KW-1185">Reference proteome</keyword>
<comment type="caution">
    <text evidence="1">The sequence shown here is derived from an EMBL/GenBank/DDBJ whole genome shotgun (WGS) entry which is preliminary data.</text>
</comment>
<dbReference type="Pfam" id="PF21813">
    <property type="entry name" value="DUF6882"/>
    <property type="match status" value="1"/>
</dbReference>
<sequence length="157" mass="16821">MSNTIETFIHAAREGLAQQTAAHAASWHLGEEADWSADLDAGTIAFHFADCITATAPIQVVGTYNLADGSFLWGWDHPSVPEPLSAHAHMAREWGEQQGAEAFTARKVLCSEDQAWSFAAVASRLATANGVYRGPAGSTLVFMTFGTIQLQRKSAEG</sequence>
<evidence type="ECO:0000313" key="1">
    <source>
        <dbReference type="EMBL" id="MEX8194939.1"/>
    </source>
</evidence>
<dbReference type="RefSeq" id="WP_369340115.1">
    <property type="nucleotide sequence ID" value="NZ_JBFYGN010000029.1"/>
</dbReference>
<accession>A0ABV3ZZA1</accession>
<reference evidence="1 2" key="1">
    <citation type="journal article" date="2013" name="Int. J. Syst. Evol. Microbiol.">
        <title>Comamonas guangdongensis sp. nov., isolated from subterranean forest sediment, and emended description of the genus Comamonas.</title>
        <authorList>
            <person name="Zhang J."/>
            <person name="Wang Y."/>
            <person name="Zhou S."/>
            <person name="Wu C."/>
            <person name="He J."/>
            <person name="Li F."/>
        </authorList>
    </citation>
    <scope>NUCLEOTIDE SEQUENCE [LARGE SCALE GENOMIC DNA]</scope>
    <source>
        <strain evidence="1 2">CCTCC AB2011133</strain>
    </source>
</reference>
<protein>
    <submittedName>
        <fullName evidence="1">DUF6882 domain-containing protein</fullName>
    </submittedName>
</protein>
<organism evidence="1 2">
    <name type="scientific">Comamonas guangdongensis</name>
    <dbReference type="NCBI Taxonomy" id="510515"/>
    <lineage>
        <taxon>Bacteria</taxon>
        <taxon>Pseudomonadati</taxon>
        <taxon>Pseudomonadota</taxon>
        <taxon>Betaproteobacteria</taxon>
        <taxon>Burkholderiales</taxon>
        <taxon>Comamonadaceae</taxon>
        <taxon>Comamonas</taxon>
    </lineage>
</organism>